<proteinExistence type="predicted"/>
<comment type="caution">
    <text evidence="2">The sequence shown here is derived from an EMBL/GenBank/DDBJ whole genome shotgun (WGS) entry which is preliminary data.</text>
</comment>
<dbReference type="EMBL" id="VOSK01000322">
    <property type="protein sequence ID" value="MPR30172.1"/>
    <property type="molecule type" value="Genomic_DNA"/>
</dbReference>
<feature type="domain" description="YjiS-like" evidence="1">
    <location>
        <begin position="7"/>
        <end position="41"/>
    </location>
</feature>
<accession>A0A5N7MT45</accession>
<dbReference type="Proteomes" id="UP000403266">
    <property type="component" value="Unassembled WGS sequence"/>
</dbReference>
<protein>
    <submittedName>
        <fullName evidence="2">DUF1127 domain-containing protein</fullName>
    </submittedName>
</protein>
<evidence type="ECO:0000313" key="3">
    <source>
        <dbReference type="Proteomes" id="UP000403266"/>
    </source>
</evidence>
<dbReference type="Pfam" id="PF06568">
    <property type="entry name" value="YjiS-like"/>
    <property type="match status" value="1"/>
</dbReference>
<organism evidence="2 3">
    <name type="scientific">Microvirga tunisiensis</name>
    <dbReference type="NCBI Taxonomy" id="2108360"/>
    <lineage>
        <taxon>Bacteria</taxon>
        <taxon>Pseudomonadati</taxon>
        <taxon>Pseudomonadota</taxon>
        <taxon>Alphaproteobacteria</taxon>
        <taxon>Hyphomicrobiales</taxon>
        <taxon>Methylobacteriaceae</taxon>
        <taxon>Microvirga</taxon>
    </lineage>
</organism>
<dbReference type="AlphaFoldDB" id="A0A5N7MT45"/>
<name>A0A5N7MT45_9HYPH</name>
<keyword evidence="3" id="KW-1185">Reference proteome</keyword>
<dbReference type="RefSeq" id="WP_152717028.1">
    <property type="nucleotide sequence ID" value="NZ_VOSJ01000350.1"/>
</dbReference>
<reference evidence="2 3" key="1">
    <citation type="journal article" date="2019" name="Syst. Appl. Microbiol.">
        <title>Microvirga tunisiensis sp. nov., a root nodule symbiotic bacterium isolated from Lupinus micranthus and L. luteus grown in Northern Tunisia.</title>
        <authorList>
            <person name="Msaddak A."/>
            <person name="Rejili M."/>
            <person name="Duran D."/>
            <person name="Mars M."/>
            <person name="Palacios J.M."/>
            <person name="Ruiz-Argueso T."/>
            <person name="Rey L."/>
            <person name="Imperial J."/>
        </authorList>
    </citation>
    <scope>NUCLEOTIDE SEQUENCE [LARGE SCALE GENOMIC DNA]</scope>
    <source>
        <strain evidence="2 3">Lmie10</strain>
    </source>
</reference>
<evidence type="ECO:0000313" key="2">
    <source>
        <dbReference type="EMBL" id="MPR30172.1"/>
    </source>
</evidence>
<gene>
    <name evidence="2" type="ORF">FS320_35305</name>
</gene>
<dbReference type="InterPro" id="IPR009506">
    <property type="entry name" value="YjiS-like"/>
</dbReference>
<evidence type="ECO:0000259" key="1">
    <source>
        <dbReference type="Pfam" id="PF06568"/>
    </source>
</evidence>
<sequence>MFVSQILAQIRAYVRYHATVNELSRLSDRELDDLGIRRFQIDSIARRR</sequence>